<dbReference type="Pfam" id="PF00132">
    <property type="entry name" value="Hexapep"/>
    <property type="match status" value="1"/>
</dbReference>
<keyword evidence="3" id="KW-0472">Membrane</keyword>
<gene>
    <name evidence="4" type="ORF">DF3PB_90011</name>
</gene>
<organism evidence="4">
    <name type="scientific">metagenome</name>
    <dbReference type="NCBI Taxonomy" id="256318"/>
    <lineage>
        <taxon>unclassified sequences</taxon>
        <taxon>metagenomes</taxon>
    </lineage>
</organism>
<dbReference type="EMBL" id="UIDG01000645">
    <property type="protein sequence ID" value="SUS08809.1"/>
    <property type="molecule type" value="Genomic_DNA"/>
</dbReference>
<dbReference type="Gene3D" id="2.160.10.10">
    <property type="entry name" value="Hexapeptide repeat proteins"/>
    <property type="match status" value="1"/>
</dbReference>
<name>A0A380TM36_9ZZZZ</name>
<dbReference type="InterPro" id="IPR051159">
    <property type="entry name" value="Hexapeptide_acetyltransf"/>
</dbReference>
<comment type="similarity">
    <text evidence="1">Belongs to the transferase hexapeptide repeat family.</text>
</comment>
<protein>
    <submittedName>
        <fullName evidence="4">Hexapeptide repeat of succinyl-transferase</fullName>
    </submittedName>
</protein>
<evidence type="ECO:0000256" key="3">
    <source>
        <dbReference type="SAM" id="Phobius"/>
    </source>
</evidence>
<evidence type="ECO:0000313" key="4">
    <source>
        <dbReference type="EMBL" id="SUS08809.1"/>
    </source>
</evidence>
<reference evidence="4" key="1">
    <citation type="submission" date="2018-07" db="EMBL/GenBank/DDBJ databases">
        <authorList>
            <person name="Quirk P.G."/>
            <person name="Krulwich T.A."/>
        </authorList>
    </citation>
    <scope>NUCLEOTIDE SEQUENCE</scope>
</reference>
<dbReference type="GO" id="GO:0005829">
    <property type="term" value="C:cytosol"/>
    <property type="evidence" value="ECO:0007669"/>
    <property type="project" value="TreeGrafter"/>
</dbReference>
<evidence type="ECO:0000256" key="1">
    <source>
        <dbReference type="ARBA" id="ARBA00007274"/>
    </source>
</evidence>
<dbReference type="SUPFAM" id="SSF51161">
    <property type="entry name" value="Trimeric LpxA-like enzymes"/>
    <property type="match status" value="1"/>
</dbReference>
<keyword evidence="3" id="KW-0812">Transmembrane</keyword>
<sequence length="187" mass="20130">MRESLRKWLMYGIYRKYIRQVAIVTYEMFMALVLGLPRFRVAIFLKASLLRAMGARVGRGVVIYPGVWITPGRNLILDDEVDLAKDVIITTTGGVTIGKRTLVGYRTQILSANHEIPPPGLPISASGHVLGSVKIGADVWIGANCVITPGVRIGDGAVIAAGSVVTKDIGPNAIVGGVPAKLIRWRT</sequence>
<dbReference type="AlphaFoldDB" id="A0A380TM36"/>
<accession>A0A380TM36</accession>
<keyword evidence="3" id="KW-1133">Transmembrane helix</keyword>
<feature type="transmembrane region" description="Helical" evidence="3">
    <location>
        <begin position="21"/>
        <end position="39"/>
    </location>
</feature>
<keyword evidence="2 4" id="KW-0808">Transferase</keyword>
<dbReference type="PANTHER" id="PTHR23416:SF23">
    <property type="entry name" value="ACETYLTRANSFERASE C18B11.09C-RELATED"/>
    <property type="match status" value="1"/>
</dbReference>
<proteinExistence type="inferred from homology"/>
<dbReference type="PANTHER" id="PTHR23416">
    <property type="entry name" value="SIALIC ACID SYNTHASE-RELATED"/>
    <property type="match status" value="1"/>
</dbReference>
<evidence type="ECO:0000256" key="2">
    <source>
        <dbReference type="ARBA" id="ARBA00022679"/>
    </source>
</evidence>
<dbReference type="InterPro" id="IPR011004">
    <property type="entry name" value="Trimer_LpxA-like_sf"/>
</dbReference>
<dbReference type="InterPro" id="IPR001451">
    <property type="entry name" value="Hexapep"/>
</dbReference>
<dbReference type="GO" id="GO:0008374">
    <property type="term" value="F:O-acyltransferase activity"/>
    <property type="evidence" value="ECO:0007669"/>
    <property type="project" value="TreeGrafter"/>
</dbReference>